<dbReference type="Pfam" id="PF00353">
    <property type="entry name" value="HemolysinCabind"/>
    <property type="match status" value="4"/>
</dbReference>
<dbReference type="InterPro" id="IPR018511">
    <property type="entry name" value="Hemolysin-typ_Ca-bd_CS"/>
</dbReference>
<dbReference type="Gene3D" id="2.150.10.10">
    <property type="entry name" value="Serralysin-like metalloprotease, C-terminal"/>
    <property type="match status" value="4"/>
</dbReference>
<dbReference type="AlphaFoldDB" id="A0A2R8C624"/>
<dbReference type="GO" id="GO:0005509">
    <property type="term" value="F:calcium ion binding"/>
    <property type="evidence" value="ECO:0007669"/>
    <property type="project" value="InterPro"/>
</dbReference>
<accession>A0A2R8C624</accession>
<reference evidence="2" key="1">
    <citation type="submission" date="2018-03" db="EMBL/GenBank/DDBJ databases">
        <authorList>
            <person name="Rodrigo-Torres L."/>
            <person name="Arahal R. D."/>
            <person name="Lucena T."/>
        </authorList>
    </citation>
    <scope>NUCLEOTIDE SEQUENCE [LARGE SCALE GENOMIC DNA]</scope>
    <source>
        <strain evidence="2">CECT 7615</strain>
    </source>
</reference>
<sequence>MPTLSRLSSVSIAKSDNVVREDARVAAFNDGRQVLVWQDSSPEIFFRLLNEDGSPAGEVVQVASSSSTPNRPDVAVLSDGNFLVVYTHVKSAGGADVRGVKYDQFGRLVDDGQVLIPSSSETTIVAPEVIALVDGGFAVAATGLGYDGSLFSAHSRSFDHDGTPRGELLQLNQTEHRFQSFPEIAPLEDGGFAAVWRSHSVDGSFYAVMLRILDDDGTPLSGEIRLNQYSYRSQIDPVVAQLSDGSLIVVWKSDEQDGSGETIVARHVSAQGVPIGNEFIVNQTTQGDQTQPQVIALNDGGFVVAWVNVSDNPTVVAREYNSNIEAVSGEVQLSESTADYDVKPSLVALPDGGISVIWQSVDRDNPLSNSALHVRVSLPDLNATDGDDVITDGSALSRILALDGNDWITPGAGSDTIDGGAGFDMVSFIDQQQAVRVDLAQGRATSGADTNQILNVEGVTGSSFADYIAGDDGDNRLRGAGDYDWFIGSGGLDFYDGGSGRDMVSYVSSTRGVNVDLTTGRGSAGLASGDRYQNVERVTGSSYSDVLKGDAGDNDLRGLGDYDWFLGTAGRDRYDGGSGLDMISYSDPSSAVSVDLSQGRGKRGDAARDSYVSIERVTGSSYDDDLVGDGGNNLLRGLYGEDTLYGGAGVDRLIGGASDDYLDGGLGWDYAIFDGARDDYHVSRKGSQVLVENLSSGRGGTDTLVNIEVIQFSDDLLYL</sequence>
<dbReference type="InterPro" id="IPR001343">
    <property type="entry name" value="Hemolysn_Ca-bd"/>
</dbReference>
<name>A0A2R8C624_9RHOB</name>
<dbReference type="SUPFAM" id="SSF51120">
    <property type="entry name" value="beta-Roll"/>
    <property type="match status" value="2"/>
</dbReference>
<organism evidence="1 2">
    <name type="scientific">Falsiruegeria mediterranea M17</name>
    <dbReference type="NCBI Taxonomy" id="1200281"/>
    <lineage>
        <taxon>Bacteria</taxon>
        <taxon>Pseudomonadati</taxon>
        <taxon>Pseudomonadota</taxon>
        <taxon>Alphaproteobacteria</taxon>
        <taxon>Rhodobacterales</taxon>
        <taxon>Roseobacteraceae</taxon>
        <taxon>Falsiruegeria</taxon>
    </lineage>
</organism>
<proteinExistence type="predicted"/>
<protein>
    <submittedName>
        <fullName evidence="1">Bifunctional hemolysin/adenylate cyclase</fullName>
    </submittedName>
</protein>
<evidence type="ECO:0000313" key="2">
    <source>
        <dbReference type="Proteomes" id="UP000244898"/>
    </source>
</evidence>
<gene>
    <name evidence="1" type="primary">cya_6</name>
    <name evidence="1" type="ORF">TRM7615_01371</name>
</gene>
<dbReference type="EMBL" id="ONZG01000003">
    <property type="protein sequence ID" value="SPJ27877.1"/>
    <property type="molecule type" value="Genomic_DNA"/>
</dbReference>
<evidence type="ECO:0000313" key="1">
    <source>
        <dbReference type="EMBL" id="SPJ27877.1"/>
    </source>
</evidence>
<dbReference type="Proteomes" id="UP000244898">
    <property type="component" value="Unassembled WGS sequence"/>
</dbReference>
<keyword evidence="2" id="KW-1185">Reference proteome</keyword>
<dbReference type="InterPro" id="IPR011049">
    <property type="entry name" value="Serralysin-like_metalloprot_C"/>
</dbReference>
<dbReference type="PRINTS" id="PR00313">
    <property type="entry name" value="CABNDNGRPT"/>
</dbReference>
<dbReference type="PROSITE" id="PS00330">
    <property type="entry name" value="HEMOLYSIN_CALCIUM"/>
    <property type="match status" value="2"/>
</dbReference>